<feature type="compositionally biased region" description="Basic and acidic residues" evidence="1">
    <location>
        <begin position="32"/>
        <end position="57"/>
    </location>
</feature>
<feature type="compositionally biased region" description="Basic and acidic residues" evidence="1">
    <location>
        <begin position="1"/>
        <end position="23"/>
    </location>
</feature>
<accession>A0A370HUH5</accession>
<sequence length="107" mass="10665">MTGDPHSEEPQSARGEPGSRDTGSDTVAGGPADREPGDMGHEEHTSAQGTDPDREVDFTTEPGSAAEPAVPPYEGRKTSANESGETAGGEVGGAEVGGATAPSDDEG</sequence>
<evidence type="ECO:0000313" key="2">
    <source>
        <dbReference type="EMBL" id="RDI61601.1"/>
    </source>
</evidence>
<comment type="caution">
    <text evidence="2">The sequence shown here is derived from an EMBL/GenBank/DDBJ whole genome shotgun (WGS) entry which is preliminary data.</text>
</comment>
<dbReference type="STRING" id="1210086.GCA_001613105_05797"/>
<reference evidence="2 3" key="1">
    <citation type="submission" date="2018-07" db="EMBL/GenBank/DDBJ databases">
        <title>Genomic Encyclopedia of Type Strains, Phase IV (KMG-IV): sequencing the most valuable type-strain genomes for metagenomic binning, comparative biology and taxonomic classification.</title>
        <authorList>
            <person name="Goeker M."/>
        </authorList>
    </citation>
    <scope>NUCLEOTIDE SEQUENCE [LARGE SCALE GENOMIC DNA]</scope>
    <source>
        <strain evidence="2 3">DSM 44290</strain>
    </source>
</reference>
<feature type="compositionally biased region" description="Gly residues" evidence="1">
    <location>
        <begin position="86"/>
        <end position="96"/>
    </location>
</feature>
<name>A0A370HUH5_9NOCA</name>
<gene>
    <name evidence="2" type="ORF">DFR76_113102</name>
</gene>
<protein>
    <submittedName>
        <fullName evidence="2">Uncharacterized protein</fullName>
    </submittedName>
</protein>
<evidence type="ECO:0000256" key="1">
    <source>
        <dbReference type="SAM" id="MobiDB-lite"/>
    </source>
</evidence>
<dbReference type="RefSeq" id="WP_068004423.1">
    <property type="nucleotide sequence ID" value="NZ_QQBC01000013.1"/>
</dbReference>
<proteinExistence type="predicted"/>
<organism evidence="2 3">
    <name type="scientific">Nocardia pseudobrasiliensis</name>
    <dbReference type="NCBI Taxonomy" id="45979"/>
    <lineage>
        <taxon>Bacteria</taxon>
        <taxon>Bacillati</taxon>
        <taxon>Actinomycetota</taxon>
        <taxon>Actinomycetes</taxon>
        <taxon>Mycobacteriales</taxon>
        <taxon>Nocardiaceae</taxon>
        <taxon>Nocardia</taxon>
    </lineage>
</organism>
<dbReference type="EMBL" id="QQBC01000013">
    <property type="protein sequence ID" value="RDI61601.1"/>
    <property type="molecule type" value="Genomic_DNA"/>
</dbReference>
<evidence type="ECO:0000313" key="3">
    <source>
        <dbReference type="Proteomes" id="UP000254869"/>
    </source>
</evidence>
<dbReference type="Proteomes" id="UP000254869">
    <property type="component" value="Unassembled WGS sequence"/>
</dbReference>
<feature type="region of interest" description="Disordered" evidence="1">
    <location>
        <begin position="1"/>
        <end position="107"/>
    </location>
</feature>
<dbReference type="AlphaFoldDB" id="A0A370HUH5"/>
<keyword evidence="3" id="KW-1185">Reference proteome</keyword>